<reference evidence="2" key="1">
    <citation type="submission" date="2021-02" db="EMBL/GenBank/DDBJ databases">
        <authorList>
            <person name="Dougan E. K."/>
            <person name="Rhodes N."/>
            <person name="Thang M."/>
            <person name="Chan C."/>
        </authorList>
    </citation>
    <scope>NUCLEOTIDE SEQUENCE</scope>
</reference>
<feature type="compositionally biased region" description="Basic and acidic residues" evidence="1">
    <location>
        <begin position="278"/>
        <end position="287"/>
    </location>
</feature>
<evidence type="ECO:0000313" key="3">
    <source>
        <dbReference type="Proteomes" id="UP000649617"/>
    </source>
</evidence>
<feature type="region of interest" description="Disordered" evidence="1">
    <location>
        <begin position="264"/>
        <end position="287"/>
    </location>
</feature>
<gene>
    <name evidence="2" type="ORF">SPIL2461_LOCUS14793</name>
</gene>
<comment type="caution">
    <text evidence="2">The sequence shown here is derived from an EMBL/GenBank/DDBJ whole genome shotgun (WGS) entry which is preliminary data.</text>
</comment>
<proteinExistence type="predicted"/>
<dbReference type="AlphaFoldDB" id="A0A812U5H5"/>
<protein>
    <submittedName>
        <fullName evidence="2">Uncharacterized protein</fullName>
    </submittedName>
</protein>
<sequence length="287" mass="32231">MADALDAALSGLKLALAQMVSEQVQQMKLPLEARMSELEKVNLMLREQLEEMSTRLANVTDMSSVASPPLTPSTAVPAANTAPQSPSHGKERPSLIQMEERKQWYIGAIVHLTRLEKLQAQDTQPTTISIPEGCSQPEGLHDALIPESTASTAMECNAPKEDLWRHYKPRGFTEVNKSMRANSTIHLRKEPRKDGPCSGFNIEAGTYFTVDAIAWDGRVQMFRVSSKGWAPELTQKGQPILEEVTSEQSNWNWAWGQQKSRNTYGQGWKTWNEPSSSHQEHRGRSWY</sequence>
<keyword evidence="3" id="KW-1185">Reference proteome</keyword>
<dbReference type="EMBL" id="CAJNIZ010034847">
    <property type="protein sequence ID" value="CAE7555827.1"/>
    <property type="molecule type" value="Genomic_DNA"/>
</dbReference>
<evidence type="ECO:0000313" key="2">
    <source>
        <dbReference type="EMBL" id="CAE7555827.1"/>
    </source>
</evidence>
<accession>A0A812U5H5</accession>
<organism evidence="2 3">
    <name type="scientific">Symbiodinium pilosum</name>
    <name type="common">Dinoflagellate</name>
    <dbReference type="NCBI Taxonomy" id="2952"/>
    <lineage>
        <taxon>Eukaryota</taxon>
        <taxon>Sar</taxon>
        <taxon>Alveolata</taxon>
        <taxon>Dinophyceae</taxon>
        <taxon>Suessiales</taxon>
        <taxon>Symbiodiniaceae</taxon>
        <taxon>Symbiodinium</taxon>
    </lineage>
</organism>
<evidence type="ECO:0000256" key="1">
    <source>
        <dbReference type="SAM" id="MobiDB-lite"/>
    </source>
</evidence>
<dbReference type="Proteomes" id="UP000649617">
    <property type="component" value="Unassembled WGS sequence"/>
</dbReference>
<name>A0A812U5H5_SYMPI</name>
<feature type="region of interest" description="Disordered" evidence="1">
    <location>
        <begin position="63"/>
        <end position="95"/>
    </location>
</feature>